<name>A0A5C1HW90_9SPHI</name>
<organism evidence="2 3">
    <name type="scientific">Mucilaginibacter rubeus</name>
    <dbReference type="NCBI Taxonomy" id="2027860"/>
    <lineage>
        <taxon>Bacteria</taxon>
        <taxon>Pseudomonadati</taxon>
        <taxon>Bacteroidota</taxon>
        <taxon>Sphingobacteriia</taxon>
        <taxon>Sphingobacteriales</taxon>
        <taxon>Sphingobacteriaceae</taxon>
        <taxon>Mucilaginibacter</taxon>
    </lineage>
</organism>
<evidence type="ECO:0000256" key="1">
    <source>
        <dbReference type="SAM" id="Phobius"/>
    </source>
</evidence>
<dbReference type="AlphaFoldDB" id="A0A5C1HW90"/>
<proteinExistence type="predicted"/>
<evidence type="ECO:0000313" key="3">
    <source>
        <dbReference type="Proteomes" id="UP000251402"/>
    </source>
</evidence>
<dbReference type="Proteomes" id="UP000251402">
    <property type="component" value="Chromosome"/>
</dbReference>
<keyword evidence="1" id="KW-0812">Transmembrane</keyword>
<reference evidence="2" key="1">
    <citation type="submission" date="2019-08" db="EMBL/GenBank/DDBJ databases">
        <title>Comparative genome analysis confer to the adaptation heavy metal polluted environment.</title>
        <authorList>
            <person name="Li Y."/>
        </authorList>
    </citation>
    <scope>NUCLEOTIDE SEQUENCE [LARGE SCALE GENOMIC DNA]</scope>
    <source>
        <strain evidence="2">P1</strain>
    </source>
</reference>
<sequence length="62" mass="6944">MKKIKKLIRLCGLVVFMILAVAGIGILGVAPTLTKDRKLFADEYSKTIIKENNESEPQRPDE</sequence>
<dbReference type="KEGG" id="mrub:DEO27_007820"/>
<protein>
    <submittedName>
        <fullName evidence="2">Uncharacterized protein</fullName>
    </submittedName>
</protein>
<keyword evidence="1" id="KW-1133">Transmembrane helix</keyword>
<dbReference type="EMBL" id="CP043450">
    <property type="protein sequence ID" value="QEM09935.1"/>
    <property type="molecule type" value="Genomic_DNA"/>
</dbReference>
<keyword evidence="1" id="KW-0472">Membrane</keyword>
<dbReference type="RefSeq" id="WP_112570235.1">
    <property type="nucleotide sequence ID" value="NZ_CP043450.1"/>
</dbReference>
<feature type="transmembrane region" description="Helical" evidence="1">
    <location>
        <begin position="7"/>
        <end position="30"/>
    </location>
</feature>
<evidence type="ECO:0000313" key="2">
    <source>
        <dbReference type="EMBL" id="QEM09935.1"/>
    </source>
</evidence>
<keyword evidence="3" id="KW-1185">Reference proteome</keyword>
<gene>
    <name evidence="2" type="ORF">DEO27_007820</name>
</gene>
<accession>A0A5C1HW90</accession>
<dbReference type="OrthoDB" id="799366at2"/>